<organism evidence="1 2">
    <name type="scientific">Actinomadura viridis</name>
    <dbReference type="NCBI Taxonomy" id="58110"/>
    <lineage>
        <taxon>Bacteria</taxon>
        <taxon>Bacillati</taxon>
        <taxon>Actinomycetota</taxon>
        <taxon>Actinomycetes</taxon>
        <taxon>Streptosporangiales</taxon>
        <taxon>Thermomonosporaceae</taxon>
        <taxon>Actinomadura</taxon>
    </lineage>
</organism>
<dbReference type="EMBL" id="JADOUA010000001">
    <property type="protein sequence ID" value="MBG6091408.1"/>
    <property type="molecule type" value="Genomic_DNA"/>
</dbReference>
<dbReference type="RefSeq" id="WP_197013720.1">
    <property type="nucleotide sequence ID" value="NZ_BAABES010000019.1"/>
</dbReference>
<reference evidence="1" key="1">
    <citation type="submission" date="2020-11" db="EMBL/GenBank/DDBJ databases">
        <title>Sequencing the genomes of 1000 actinobacteria strains.</title>
        <authorList>
            <person name="Klenk H.-P."/>
        </authorList>
    </citation>
    <scope>NUCLEOTIDE SEQUENCE</scope>
    <source>
        <strain evidence="1">DSM 43175</strain>
    </source>
</reference>
<accession>A0A931DMR2</accession>
<dbReference type="Proteomes" id="UP000614047">
    <property type="component" value="Unassembled WGS sequence"/>
</dbReference>
<evidence type="ECO:0000313" key="2">
    <source>
        <dbReference type="Proteomes" id="UP000614047"/>
    </source>
</evidence>
<protein>
    <submittedName>
        <fullName evidence="1">Uncharacterized protein</fullName>
    </submittedName>
</protein>
<sequence length="141" mass="16396">MRRLVVTLLLLPGLFGLSLWTGIGPADDWVNNCQVRQSYLDRLEAMEVDINRLRVQGRSEQEIARLMVPRRNEAKALVRSKMKAKDVRKLEERNRARYGNPQGPSIEWMWARHGGNWHDIVEASTESNAFYDISCIPWFDI</sequence>
<keyword evidence="2" id="KW-1185">Reference proteome</keyword>
<gene>
    <name evidence="1" type="ORF">IW256_005521</name>
</gene>
<dbReference type="AlphaFoldDB" id="A0A931DMR2"/>
<comment type="caution">
    <text evidence="1">The sequence shown here is derived from an EMBL/GenBank/DDBJ whole genome shotgun (WGS) entry which is preliminary data.</text>
</comment>
<name>A0A931DMR2_9ACTN</name>
<proteinExistence type="predicted"/>
<evidence type="ECO:0000313" key="1">
    <source>
        <dbReference type="EMBL" id="MBG6091408.1"/>
    </source>
</evidence>